<dbReference type="SMART" id="SM00062">
    <property type="entry name" value="PBPb"/>
    <property type="match status" value="1"/>
</dbReference>
<evidence type="ECO:0000256" key="2">
    <source>
        <dbReference type="ARBA" id="ARBA00010333"/>
    </source>
</evidence>
<dbReference type="PROSITE" id="PS51257">
    <property type="entry name" value="PROKAR_LIPOPROTEIN"/>
    <property type="match status" value="1"/>
</dbReference>
<reference evidence="7 8" key="2">
    <citation type="journal article" date="2015" name="Genome Announc.">
        <title>Complete Genome Sequence of Coriobacteriaceae Strain 68-1-3, a Novel Mucus-Degrading Isolate from the Swine Intestinal Tract.</title>
        <authorList>
            <person name="Looft T."/>
            <person name="Bayles D.O."/>
            <person name="Alt D.P."/>
            <person name="Stanton T.B."/>
        </authorList>
    </citation>
    <scope>NUCLEOTIDE SEQUENCE [LARGE SCALE GENOMIC DNA]</scope>
    <source>
        <strain evidence="7 8">68-1-3</strain>
    </source>
</reference>
<dbReference type="InterPro" id="IPR001638">
    <property type="entry name" value="Solute-binding_3/MltF_N"/>
</dbReference>
<dbReference type="RefSeq" id="WP_039689756.1">
    <property type="nucleotide sequence ID" value="NZ_CP009302.1"/>
</dbReference>
<feature type="chain" id="PRO_5038640952" evidence="5">
    <location>
        <begin position="23"/>
        <end position="274"/>
    </location>
</feature>
<comment type="similarity">
    <text evidence="2 4">Belongs to the bacterial solute-binding protein 3 family.</text>
</comment>
<feature type="signal peptide" evidence="5">
    <location>
        <begin position="1"/>
        <end position="22"/>
    </location>
</feature>
<dbReference type="PANTHER" id="PTHR35936">
    <property type="entry name" value="MEMBRANE-BOUND LYTIC MUREIN TRANSGLYCOSYLASE F"/>
    <property type="match status" value="1"/>
</dbReference>
<proteinExistence type="inferred from homology"/>
<evidence type="ECO:0000313" key="8">
    <source>
        <dbReference type="Proteomes" id="UP000031121"/>
    </source>
</evidence>
<dbReference type="SUPFAM" id="SSF53850">
    <property type="entry name" value="Periplasmic binding protein-like II"/>
    <property type="match status" value="1"/>
</dbReference>
<feature type="domain" description="Solute-binding protein family 3/N-terminal" evidence="6">
    <location>
        <begin position="53"/>
        <end position="274"/>
    </location>
</feature>
<organism evidence="7 8">
    <name type="scientific">Berryella intestinalis</name>
    <dbReference type="NCBI Taxonomy" id="1531429"/>
    <lineage>
        <taxon>Bacteria</taxon>
        <taxon>Bacillati</taxon>
        <taxon>Actinomycetota</taxon>
        <taxon>Coriobacteriia</taxon>
        <taxon>Eggerthellales</taxon>
        <taxon>Eggerthellaceae</taxon>
        <taxon>Berryella</taxon>
    </lineage>
</organism>
<name>A0A0A8B4M2_9ACTN</name>
<dbReference type="HOGENOM" id="CLU_019602_18_2_11"/>
<evidence type="ECO:0000256" key="5">
    <source>
        <dbReference type="SAM" id="SignalP"/>
    </source>
</evidence>
<accession>A0A0A8B4M2</accession>
<dbReference type="KEGG" id="cbac:JI75_07000"/>
<dbReference type="GO" id="GO:0030313">
    <property type="term" value="C:cell envelope"/>
    <property type="evidence" value="ECO:0007669"/>
    <property type="project" value="UniProtKB-SubCell"/>
</dbReference>
<dbReference type="Pfam" id="PF00497">
    <property type="entry name" value="SBP_bac_3"/>
    <property type="match status" value="1"/>
</dbReference>
<dbReference type="InterPro" id="IPR018313">
    <property type="entry name" value="SBP_3_CS"/>
</dbReference>
<evidence type="ECO:0000313" key="7">
    <source>
        <dbReference type="EMBL" id="AJC12446.1"/>
    </source>
</evidence>
<dbReference type="Proteomes" id="UP000031121">
    <property type="component" value="Chromosome"/>
</dbReference>
<evidence type="ECO:0000256" key="4">
    <source>
        <dbReference type="RuleBase" id="RU003744"/>
    </source>
</evidence>
<dbReference type="Gene3D" id="3.40.190.10">
    <property type="entry name" value="Periplasmic binding protein-like II"/>
    <property type="match status" value="2"/>
</dbReference>
<dbReference type="PANTHER" id="PTHR35936:SF17">
    <property type="entry name" value="ARGININE-BINDING EXTRACELLULAR PROTEIN ARTP"/>
    <property type="match status" value="1"/>
</dbReference>
<evidence type="ECO:0000259" key="6">
    <source>
        <dbReference type="SMART" id="SM00062"/>
    </source>
</evidence>
<evidence type="ECO:0000256" key="3">
    <source>
        <dbReference type="ARBA" id="ARBA00022729"/>
    </source>
</evidence>
<gene>
    <name evidence="7" type="ORF">JI75_07000</name>
</gene>
<sequence>MKMKKIGAVLAIGCLAAALALAGCSGSSGSASSGSSDSKSDSGSAYKLQSAGTLTIATSPDFPPFENMENGEYVGLDIEVGKAVAKKLGLEPKFVSLQFDAILPAISSGTQADIGISGFTVDPERAKQVDFTNSYYTDDLSIAVMNSSAVTKETVDADLNSAGVSIAVQSGTTGETYVQEHYPDARVVAYGNSNDCFAAMQAGQVNAVCTNYAVVNKMLADAYSDAKVVKSIATGEEYAIAVSQDNKALTEDINKALKELAADGTIDNLLKQYM</sequence>
<keyword evidence="3 5" id="KW-0732">Signal</keyword>
<dbReference type="AlphaFoldDB" id="A0A0A8B4M2"/>
<dbReference type="EMBL" id="CP009302">
    <property type="protein sequence ID" value="AJC12446.1"/>
    <property type="molecule type" value="Genomic_DNA"/>
</dbReference>
<dbReference type="STRING" id="1531429.JI75_07000"/>
<dbReference type="CDD" id="cd13530">
    <property type="entry name" value="PBP2_peptides_like"/>
    <property type="match status" value="1"/>
</dbReference>
<dbReference type="PROSITE" id="PS01039">
    <property type="entry name" value="SBP_BACTERIAL_3"/>
    <property type="match status" value="1"/>
</dbReference>
<evidence type="ECO:0000256" key="1">
    <source>
        <dbReference type="ARBA" id="ARBA00004196"/>
    </source>
</evidence>
<keyword evidence="8" id="KW-1185">Reference proteome</keyword>
<protein>
    <submittedName>
        <fullName evidence="7">Family 3 extracellular solute-binding protein</fullName>
    </submittedName>
</protein>
<reference evidence="8" key="1">
    <citation type="submission" date="2014-08" db="EMBL/GenBank/DDBJ databases">
        <title>Coriobacteriaceae sp. complete genome.</title>
        <authorList>
            <person name="Looft T."/>
            <person name="Bayles D.O."/>
            <person name="Stanton T.B."/>
        </authorList>
    </citation>
    <scope>NUCLEOTIDE SEQUENCE [LARGE SCALE GENOMIC DNA]</scope>
    <source>
        <strain evidence="8">68-1-3</strain>
    </source>
</reference>
<comment type="subcellular location">
    <subcellularLocation>
        <location evidence="1">Cell envelope</location>
    </subcellularLocation>
</comment>